<comment type="caution">
    <text evidence="1">The sequence shown here is derived from an EMBL/GenBank/DDBJ whole genome shotgun (WGS) entry which is preliminary data.</text>
</comment>
<evidence type="ECO:0000313" key="1">
    <source>
        <dbReference type="EMBL" id="KKM53675.1"/>
    </source>
</evidence>
<proteinExistence type="predicted"/>
<accession>A0A0F9LQ70</accession>
<reference evidence="1" key="1">
    <citation type="journal article" date="2015" name="Nature">
        <title>Complex archaea that bridge the gap between prokaryotes and eukaryotes.</title>
        <authorList>
            <person name="Spang A."/>
            <person name="Saw J.H."/>
            <person name="Jorgensen S.L."/>
            <person name="Zaremba-Niedzwiedzka K."/>
            <person name="Martijn J."/>
            <person name="Lind A.E."/>
            <person name="van Eijk R."/>
            <person name="Schleper C."/>
            <person name="Guy L."/>
            <person name="Ettema T.J."/>
        </authorList>
    </citation>
    <scope>NUCLEOTIDE SEQUENCE</scope>
</reference>
<name>A0A0F9LQ70_9ZZZZ</name>
<gene>
    <name evidence="1" type="ORF">LCGC14_1554130</name>
</gene>
<sequence length="209" mass="22421">MAGTYPQAWEEVAQVAILKLGGTVYGYGAITETIDISEPDYPGESIPTTAGGRVWKQSPQEDGEITLEIYPLEVDPTGSAGLFNEFAGGTASSSEPQETDTSWTAGVDRTRDRFLVAIMWTDDATLNTPALVLDHDSLSAANKVALRFYAKECRITSHKSDFTDGILKTTVTFKFPAMNAGGTAKTHQWGSTNDVAASPLDQLTYSSGL</sequence>
<dbReference type="AlphaFoldDB" id="A0A0F9LQ70"/>
<protein>
    <recommendedName>
        <fullName evidence="2">Major tail protein</fullName>
    </recommendedName>
</protein>
<organism evidence="1">
    <name type="scientific">marine sediment metagenome</name>
    <dbReference type="NCBI Taxonomy" id="412755"/>
    <lineage>
        <taxon>unclassified sequences</taxon>
        <taxon>metagenomes</taxon>
        <taxon>ecological metagenomes</taxon>
    </lineage>
</organism>
<dbReference type="EMBL" id="LAZR01011920">
    <property type="protein sequence ID" value="KKM53675.1"/>
    <property type="molecule type" value="Genomic_DNA"/>
</dbReference>
<evidence type="ECO:0008006" key="2">
    <source>
        <dbReference type="Google" id="ProtNLM"/>
    </source>
</evidence>